<keyword evidence="6" id="KW-1185">Reference proteome</keyword>
<dbReference type="GO" id="GO:0006886">
    <property type="term" value="P:intracellular protein transport"/>
    <property type="evidence" value="ECO:0007669"/>
    <property type="project" value="InterPro"/>
</dbReference>
<evidence type="ECO:0000313" key="5">
    <source>
        <dbReference type="EMBL" id="QDS74565.1"/>
    </source>
</evidence>
<evidence type="ECO:0000256" key="3">
    <source>
        <dbReference type="SAM" id="MobiDB-lite"/>
    </source>
</evidence>
<accession>A0A517LG03</accession>
<dbReference type="SUPFAM" id="SSF50978">
    <property type="entry name" value="WD40 repeat-like"/>
    <property type="match status" value="1"/>
</dbReference>
<dbReference type="InterPro" id="IPR040096">
    <property type="entry name" value="Ric1"/>
</dbReference>
<dbReference type="PANTHER" id="PTHR22746:SF10">
    <property type="entry name" value="GUANINE NUCLEOTIDE EXCHANGE FACTOR SUBUNIT RIC1"/>
    <property type="match status" value="1"/>
</dbReference>
<dbReference type="InterPro" id="IPR015943">
    <property type="entry name" value="WD40/YVTN_repeat-like_dom_sf"/>
</dbReference>
<dbReference type="GO" id="GO:0034066">
    <property type="term" value="C:Ric1-Rgp1 guanyl-nucleotide exchange factor complex"/>
    <property type="evidence" value="ECO:0007669"/>
    <property type="project" value="InterPro"/>
</dbReference>
<evidence type="ECO:0000313" key="6">
    <source>
        <dbReference type="Proteomes" id="UP000316270"/>
    </source>
</evidence>
<feature type="region of interest" description="Disordered" evidence="3">
    <location>
        <begin position="193"/>
        <end position="218"/>
    </location>
</feature>
<comment type="subcellular location">
    <subcellularLocation>
        <location evidence="1">Membrane</location>
    </subcellularLocation>
</comment>
<evidence type="ECO:0000256" key="1">
    <source>
        <dbReference type="ARBA" id="ARBA00004370"/>
    </source>
</evidence>
<dbReference type="GO" id="GO:0042147">
    <property type="term" value="P:retrograde transport, endosome to Golgi"/>
    <property type="evidence" value="ECO:0007669"/>
    <property type="project" value="TreeGrafter"/>
</dbReference>
<dbReference type="GO" id="GO:0005829">
    <property type="term" value="C:cytosol"/>
    <property type="evidence" value="ECO:0007669"/>
    <property type="project" value="TreeGrafter"/>
</dbReference>
<evidence type="ECO:0000256" key="2">
    <source>
        <dbReference type="ARBA" id="ARBA00023136"/>
    </source>
</evidence>
<proteinExistence type="predicted"/>
<dbReference type="Pfam" id="PF07064">
    <property type="entry name" value="RIC1"/>
    <property type="match status" value="1"/>
</dbReference>
<dbReference type="PANTHER" id="PTHR22746">
    <property type="entry name" value="RAB6A-GEF COMPLEX PARTNER PROTEIN 1"/>
    <property type="match status" value="1"/>
</dbReference>
<feature type="compositionally biased region" description="Basic and acidic residues" evidence="3">
    <location>
        <begin position="56"/>
        <end position="74"/>
    </location>
</feature>
<reference evidence="5 6" key="1">
    <citation type="submission" date="2019-07" db="EMBL/GenBank/DDBJ databases">
        <title>Finished genome of Venturia effusa.</title>
        <authorList>
            <person name="Young C.A."/>
            <person name="Cox M.P."/>
            <person name="Ganley A.R.D."/>
            <person name="David W.J."/>
        </authorList>
    </citation>
    <scope>NUCLEOTIDE SEQUENCE [LARGE SCALE GENOMIC DNA]</scope>
    <source>
        <strain evidence="6">albino</strain>
    </source>
</reference>
<dbReference type="STRING" id="50376.A0A517LG03"/>
<keyword evidence="2" id="KW-0472">Membrane</keyword>
<dbReference type="AlphaFoldDB" id="A0A517LG03"/>
<dbReference type="Gene3D" id="2.130.10.10">
    <property type="entry name" value="YVTN repeat-like/Quinoprotein amine dehydrogenase"/>
    <property type="match status" value="1"/>
</dbReference>
<dbReference type="Pfam" id="PF25440">
    <property type="entry name" value="Beta-prop_RIC1_2nd"/>
    <property type="match status" value="1"/>
</dbReference>
<dbReference type="GO" id="GO:0000139">
    <property type="term" value="C:Golgi membrane"/>
    <property type="evidence" value="ECO:0007669"/>
    <property type="project" value="TreeGrafter"/>
</dbReference>
<feature type="compositionally biased region" description="Basic and acidic residues" evidence="3">
    <location>
        <begin position="86"/>
        <end position="96"/>
    </location>
</feature>
<organism evidence="5 6">
    <name type="scientific">Venturia effusa</name>
    <dbReference type="NCBI Taxonomy" id="50376"/>
    <lineage>
        <taxon>Eukaryota</taxon>
        <taxon>Fungi</taxon>
        <taxon>Dikarya</taxon>
        <taxon>Ascomycota</taxon>
        <taxon>Pezizomycotina</taxon>
        <taxon>Dothideomycetes</taxon>
        <taxon>Pleosporomycetidae</taxon>
        <taxon>Venturiales</taxon>
        <taxon>Venturiaceae</taxon>
        <taxon>Venturia</taxon>
    </lineage>
</organism>
<dbReference type="InterPro" id="IPR036322">
    <property type="entry name" value="WD40_repeat_dom_sf"/>
</dbReference>
<name>A0A517LG03_9PEZI</name>
<feature type="region of interest" description="Disordered" evidence="3">
    <location>
        <begin position="28"/>
        <end position="96"/>
    </location>
</feature>
<dbReference type="InterPro" id="IPR009771">
    <property type="entry name" value="RIC1_C"/>
</dbReference>
<dbReference type="EMBL" id="CP042195">
    <property type="protein sequence ID" value="QDS74565.1"/>
    <property type="molecule type" value="Genomic_DNA"/>
</dbReference>
<evidence type="ECO:0000259" key="4">
    <source>
        <dbReference type="Pfam" id="PF07064"/>
    </source>
</evidence>
<protein>
    <recommendedName>
        <fullName evidence="4">RIC1 C-terminal alpha solenoid region domain-containing protein</fullName>
    </recommendedName>
</protein>
<sequence length="1087" mass="120862">MYWPIAAPRIYAATKHGQDDELQSAYEDGTAIPTQRNKSAEKEIDRDAGVAGGETGDEKARLNGNRHESARQKSEVAAGDEAAETDGTRAEKAEKDPGGQIVGITIARTGHMFITMTKSTLTVWQTKPTVAVASVLRSPKSWEEFGPNERVLLRPDSAIIVVQTAKGFLITYSLASDNDATIYRTSYPESSSSQARRKSFSGRTLQTGDDPHWGPGEGHQVRELSIQFRMVIKIDAGISQVLALDEELSVATINPPAIQRIRWTPDKDGSQHSTELLKGMAWVAKDRPVSNMVHDRRMNISTWITSDGKAYAVQRIRSGKSSERTSNAKSLFQGYGFHTPDSEQSYATVAAINARFSLIAIGCASGDVHVYMAHDYAGHIPISHKLTPPASSANHGKLTFLSYSPDGYCLFAGYEHGWTMWSVYGKPGACSFTADRPLAETNEEKWLLGVRDGFWIGGGSQLLLLGEQDNRLWILDMARSAVTGCFLAANVARSLLQTNSGFMIYRGYDFPDLAEIASENEFWNHIQVPSTYLTYQWPIRSAAISDDGRYVAVAGRRGLAHYSVTSGRWKTFEDPIAENEFTVRGGMCWHSHVLIAAVETSDAFQIRFYSRESALHPNNAMHVEALPAPIVLLVPSGNDSLLVYTFDNILYHFIINYSNTTVRLVQAGKIELQNTIRSPPRVRALSWILPEEQLENGDPHQDVFLATIVFLVDGKLVLRHPSHKENGELEFRRRIIAQNVEYYSLTRDMPALTPREENSTSPESPIRLAEVPLYYQNDLRDSLWYFDGVDMKVWTDVQDVLASASPELARELPVSVAVPVDFYPLSVALAKGTLFGVESELVQRRDTSFAFFRHATRTHLFLPPVLRHHIGQYNTPSALYLSHRYQHLDYFPHALEVLLHDVLDDEVDDPPPADQALLPSVLSFLSSFPQFLDIVVQCTRKTEVRSWETLFKHLPTAQELFERSLAEGKLKTAGGYLLVLHTLDELGGSSAQLVKLLRRAREEGDWDLCKELSRFLMALDASGQALRQALEEIGLQPPEEGGNLASRISDLSVASSHGDNGTGLGIEDVSNHSAHKEVSKANDYFSN</sequence>
<dbReference type="Proteomes" id="UP000316270">
    <property type="component" value="Chromosome 11"/>
</dbReference>
<feature type="domain" description="RIC1 C-terminal alpha solenoid region" evidence="4">
    <location>
        <begin position="864"/>
        <end position="1034"/>
    </location>
</feature>
<gene>
    <name evidence="5" type="ORF">FKW77_008015</name>
</gene>
<feature type="compositionally biased region" description="Basic and acidic residues" evidence="3">
    <location>
        <begin position="38"/>
        <end position="48"/>
    </location>
</feature>
<dbReference type="OrthoDB" id="67540at2759"/>